<evidence type="ECO:0000259" key="4">
    <source>
        <dbReference type="PROSITE" id="PS51635"/>
    </source>
</evidence>
<dbReference type="SUPFAM" id="SSF52151">
    <property type="entry name" value="FabD/lysophospholipase-like"/>
    <property type="match status" value="1"/>
</dbReference>
<feature type="active site" description="Nucleophile" evidence="2">
    <location>
        <position position="120"/>
    </location>
</feature>
<feature type="short sequence motif" description="GXSXG" evidence="2">
    <location>
        <begin position="118"/>
        <end position="122"/>
    </location>
</feature>
<evidence type="ECO:0000313" key="6">
    <source>
        <dbReference type="Proteomes" id="UP000601435"/>
    </source>
</evidence>
<dbReference type="InterPro" id="IPR016035">
    <property type="entry name" value="Acyl_Trfase/lysoPLipase"/>
</dbReference>
<feature type="signal peptide" evidence="3">
    <location>
        <begin position="1"/>
        <end position="22"/>
    </location>
</feature>
<dbReference type="Pfam" id="PF01734">
    <property type="entry name" value="Patatin"/>
    <property type="match status" value="1"/>
</dbReference>
<dbReference type="GO" id="GO:0016042">
    <property type="term" value="P:lipid catabolic process"/>
    <property type="evidence" value="ECO:0007669"/>
    <property type="project" value="UniProtKB-UniRule"/>
</dbReference>
<reference evidence="5" key="1">
    <citation type="submission" date="2021-02" db="EMBL/GenBank/DDBJ databases">
        <authorList>
            <person name="Dougan E. K."/>
            <person name="Rhodes N."/>
            <person name="Thang M."/>
            <person name="Chan C."/>
        </authorList>
    </citation>
    <scope>NUCLEOTIDE SEQUENCE</scope>
</reference>
<evidence type="ECO:0000313" key="5">
    <source>
        <dbReference type="EMBL" id="CAE7902289.1"/>
    </source>
</evidence>
<protein>
    <recommendedName>
        <fullName evidence="4">PNPLA domain-containing protein</fullName>
    </recommendedName>
</protein>
<proteinExistence type="predicted"/>
<keyword evidence="2" id="KW-0378">Hydrolase</keyword>
<feature type="chain" id="PRO_5032493938" description="PNPLA domain-containing protein" evidence="3">
    <location>
        <begin position="23"/>
        <end position="401"/>
    </location>
</feature>
<organism evidence="5 6">
    <name type="scientific">Symbiodinium necroappetens</name>
    <dbReference type="NCBI Taxonomy" id="1628268"/>
    <lineage>
        <taxon>Eukaryota</taxon>
        <taxon>Sar</taxon>
        <taxon>Alveolata</taxon>
        <taxon>Dinophyceae</taxon>
        <taxon>Suessiales</taxon>
        <taxon>Symbiodiniaceae</taxon>
        <taxon>Symbiodinium</taxon>
    </lineage>
</organism>
<feature type="short sequence motif" description="GXGXXG" evidence="2">
    <location>
        <begin position="89"/>
        <end position="94"/>
    </location>
</feature>
<feature type="domain" description="PNPLA" evidence="4">
    <location>
        <begin position="85"/>
        <end position="281"/>
    </location>
</feature>
<feature type="active site" description="Proton acceptor" evidence="2">
    <location>
        <position position="265"/>
    </location>
</feature>
<evidence type="ECO:0000256" key="3">
    <source>
        <dbReference type="SAM" id="SignalP"/>
    </source>
</evidence>
<comment type="caution">
    <text evidence="5">The sequence shown here is derived from an EMBL/GenBank/DDBJ whole genome shotgun (WGS) entry which is preliminary data.</text>
</comment>
<dbReference type="Proteomes" id="UP000601435">
    <property type="component" value="Unassembled WGS sequence"/>
</dbReference>
<dbReference type="Gene3D" id="3.40.1090.10">
    <property type="entry name" value="Cytosolic phospholipase A2 catalytic domain"/>
    <property type="match status" value="1"/>
</dbReference>
<dbReference type="InterPro" id="IPR002641">
    <property type="entry name" value="PNPLA_dom"/>
</dbReference>
<keyword evidence="3" id="KW-0732">Signal</keyword>
<dbReference type="PROSITE" id="PS51635">
    <property type="entry name" value="PNPLA"/>
    <property type="match status" value="1"/>
</dbReference>
<evidence type="ECO:0000256" key="2">
    <source>
        <dbReference type="PROSITE-ProRule" id="PRU01161"/>
    </source>
</evidence>
<dbReference type="AlphaFoldDB" id="A0A813BIK0"/>
<keyword evidence="6" id="KW-1185">Reference proteome</keyword>
<gene>
    <name evidence="5" type="ORF">SNEC2469_LOCUS30402</name>
</gene>
<keyword evidence="1 2" id="KW-0443">Lipid metabolism</keyword>
<accession>A0A813BIK0</accession>
<evidence type="ECO:0000256" key="1">
    <source>
        <dbReference type="ARBA" id="ARBA00023098"/>
    </source>
</evidence>
<sequence length="401" mass="44450">MMRPSRFGFVLLLFSMVLGGCAAPIHRNPVPRELVLTAEVPGMPWARFIGDHAYAGRGNDLDDRRAEYTRQLRESGLAREPIRFLAVSGGGQNGAFGAGLLCGWTARGDRPEFRAVTGISTGALIAPFAFLGPEYDDALRTVYTTVETRDLVRQKGKLEGLTSDSFADSSGLYRSIQEHITEEMIEAIGREHWRGRRLTIGTTNLDLMEPVYWNVSRIAASDHPGKVELIHKILLASASIPVAFPPVYIDVVAADGEAYDEMHVDGGATTQVFVYPLTLNIGEEFEAMRINTEDQQLYIIRNASFAARHEVVEARSLSIAGRTVSSMIRTLGIGDMFRMYLGARRDGMGFNLAYIPPSFTLEETEPFDKAYMNALFDVGYGLAKDGYPWETKPPYFDLAEE</sequence>
<dbReference type="PROSITE" id="PS51257">
    <property type="entry name" value="PROKAR_LIPOPROTEIN"/>
    <property type="match status" value="1"/>
</dbReference>
<feature type="short sequence motif" description="DGA/G" evidence="2">
    <location>
        <begin position="265"/>
        <end position="267"/>
    </location>
</feature>
<name>A0A813BIK0_9DINO</name>
<dbReference type="OrthoDB" id="10590837at2759"/>
<dbReference type="GO" id="GO:0016787">
    <property type="term" value="F:hydrolase activity"/>
    <property type="evidence" value="ECO:0007669"/>
    <property type="project" value="UniProtKB-UniRule"/>
</dbReference>
<keyword evidence="2" id="KW-0442">Lipid degradation</keyword>
<dbReference type="EMBL" id="CAJNJA010070918">
    <property type="protein sequence ID" value="CAE7902289.1"/>
    <property type="molecule type" value="Genomic_DNA"/>
</dbReference>